<comment type="caution">
    <text evidence="3">The sequence shown here is derived from an EMBL/GenBank/DDBJ whole genome shotgun (WGS) entry which is preliminary data.</text>
</comment>
<evidence type="ECO:0000313" key="3">
    <source>
        <dbReference type="EMBL" id="MRH44647.1"/>
    </source>
</evidence>
<protein>
    <submittedName>
        <fullName evidence="3">Universal stress protein</fullName>
    </submittedName>
</protein>
<organism evidence="3 4">
    <name type="scientific">Aquibacillus halophilus</name>
    <dbReference type="NCBI Taxonomy" id="930132"/>
    <lineage>
        <taxon>Bacteria</taxon>
        <taxon>Bacillati</taxon>
        <taxon>Bacillota</taxon>
        <taxon>Bacilli</taxon>
        <taxon>Bacillales</taxon>
        <taxon>Bacillaceae</taxon>
        <taxon>Aquibacillus</taxon>
    </lineage>
</organism>
<dbReference type="RefSeq" id="WP_153738249.1">
    <property type="nucleotide sequence ID" value="NZ_WJNG01000017.1"/>
</dbReference>
<dbReference type="Proteomes" id="UP000799092">
    <property type="component" value="Unassembled WGS sequence"/>
</dbReference>
<dbReference type="PANTHER" id="PTHR46268">
    <property type="entry name" value="STRESS RESPONSE PROTEIN NHAX"/>
    <property type="match status" value="1"/>
</dbReference>
<name>A0A6A8DNM3_9BACI</name>
<dbReference type="AlphaFoldDB" id="A0A6A8DNM3"/>
<reference evidence="3" key="1">
    <citation type="submission" date="2019-11" db="EMBL/GenBank/DDBJ databases">
        <authorList>
            <person name="Li J."/>
        </authorList>
    </citation>
    <scope>NUCLEOTIDE SEQUENCE</scope>
    <source>
        <strain evidence="3">B6B</strain>
    </source>
</reference>
<sequence length="140" mass="15529">MFKRILIATDGSEHSKRSLDKTIEMVSVYKEEVSIDLLYVVAGEMSKSDILRYGDSDTASLKRKKLMNDNEEYLKSEGITVESIVLHGDPAPTIIEHANDNNYDCVVVGSRGKNQLQTMVLGSVSHKAVKYVNAPVLVVK</sequence>
<evidence type="ECO:0000256" key="1">
    <source>
        <dbReference type="ARBA" id="ARBA00008791"/>
    </source>
</evidence>
<gene>
    <name evidence="3" type="ORF">GH741_18535</name>
</gene>
<dbReference type="PANTHER" id="PTHR46268:SF6">
    <property type="entry name" value="UNIVERSAL STRESS PROTEIN UP12"/>
    <property type="match status" value="1"/>
</dbReference>
<dbReference type="PRINTS" id="PR01438">
    <property type="entry name" value="UNVRSLSTRESS"/>
</dbReference>
<feature type="domain" description="UspA" evidence="2">
    <location>
        <begin position="1"/>
        <end position="140"/>
    </location>
</feature>
<dbReference type="CDD" id="cd00293">
    <property type="entry name" value="USP-like"/>
    <property type="match status" value="1"/>
</dbReference>
<accession>A0A6A8DNM3</accession>
<evidence type="ECO:0000259" key="2">
    <source>
        <dbReference type="Pfam" id="PF00582"/>
    </source>
</evidence>
<dbReference type="Gene3D" id="3.40.50.620">
    <property type="entry name" value="HUPs"/>
    <property type="match status" value="1"/>
</dbReference>
<dbReference type="InterPro" id="IPR014729">
    <property type="entry name" value="Rossmann-like_a/b/a_fold"/>
</dbReference>
<dbReference type="InterPro" id="IPR006015">
    <property type="entry name" value="Universal_stress_UspA"/>
</dbReference>
<dbReference type="EMBL" id="WJNG01000017">
    <property type="protein sequence ID" value="MRH44647.1"/>
    <property type="molecule type" value="Genomic_DNA"/>
</dbReference>
<dbReference type="SUPFAM" id="SSF52402">
    <property type="entry name" value="Adenine nucleotide alpha hydrolases-like"/>
    <property type="match status" value="1"/>
</dbReference>
<proteinExistence type="inferred from homology"/>
<dbReference type="Pfam" id="PF00582">
    <property type="entry name" value="Usp"/>
    <property type="match status" value="1"/>
</dbReference>
<dbReference type="InterPro" id="IPR006016">
    <property type="entry name" value="UspA"/>
</dbReference>
<dbReference type="OrthoDB" id="9777884at2"/>
<comment type="similarity">
    <text evidence="1">Belongs to the universal stress protein A family.</text>
</comment>
<evidence type="ECO:0000313" key="4">
    <source>
        <dbReference type="Proteomes" id="UP000799092"/>
    </source>
</evidence>
<keyword evidence="4" id="KW-1185">Reference proteome</keyword>